<dbReference type="Proteomes" id="UP001060170">
    <property type="component" value="Chromosome 11"/>
</dbReference>
<reference evidence="2" key="2">
    <citation type="journal article" date="2018" name="Mol. Plant Microbe Interact.">
        <title>Genome sequence resources for the wheat stripe rust pathogen (Puccinia striiformis f. sp. tritici) and the barley stripe rust pathogen (Puccinia striiformis f. sp. hordei).</title>
        <authorList>
            <person name="Xia C."/>
            <person name="Wang M."/>
            <person name="Yin C."/>
            <person name="Cornejo O.E."/>
            <person name="Hulbert S.H."/>
            <person name="Chen X."/>
        </authorList>
    </citation>
    <scope>NUCLEOTIDE SEQUENCE [LARGE SCALE GENOMIC DNA]</scope>
    <source>
        <strain evidence="2">93-210</strain>
    </source>
</reference>
<evidence type="ECO:0000313" key="2">
    <source>
        <dbReference type="Proteomes" id="UP001060170"/>
    </source>
</evidence>
<organism evidence="1 2">
    <name type="scientific">Puccinia striiformis f. sp. tritici</name>
    <dbReference type="NCBI Taxonomy" id="168172"/>
    <lineage>
        <taxon>Eukaryota</taxon>
        <taxon>Fungi</taxon>
        <taxon>Dikarya</taxon>
        <taxon>Basidiomycota</taxon>
        <taxon>Pucciniomycotina</taxon>
        <taxon>Pucciniomycetes</taxon>
        <taxon>Pucciniales</taxon>
        <taxon>Pucciniaceae</taxon>
        <taxon>Puccinia</taxon>
    </lineage>
</organism>
<accession>A0ACC0E4P1</accession>
<sequence>MTNLLTARLCIPLIAPHLLRADSISIFTALSDIRSPPSLPLGLLGYRTRFQSSRRYRIYDHRLPFLLAFLDIRATPVDQYQFKLTDSTAPMDPAASHPSSGLPAGLPAQGLNSQALNSSIGDQTLTSLTTTGLNNTSLSSTIDNNHHTTSANNPAPPNHLPTTGNQAPKRSLVFDDDDGDDVDGLRGMMDEHTENNYPEPTGALKFTDDAMAQYATMDLESLRAAANHYAVRRRMSQDMKDELDELYYDFECSVVRLAIRNRIRPHLFSHYLGHSHRINGASSWNNFQKYDPEARKIYDALDCDEARIQVGALWDTKSDDEKKQYRDPTFLNTLRPMERDDVLDSLPNPQSNGPVQASRITYEKTAKMVADWVHKVKIDMASMAFYHQVEGYFVLASLHPKGPLYKKGGSSFGNRYLRMIGEQNGSDASAEFRIWVAAQSIQINNGCQPTEIKRQRTKSVGDVTDQFLANRVSDNVHKIRVKLRELIREGSGGKYSCPWPGKDCKNKLKQMKLSLEIDDNHWNLIPSDMMVPPEKFVHGIDRTILACLGLNKIHITYHPDWEAPPSVIKNPDNRPHSSKRKRPSFSNQTDEEGQREGAANGSSSAANSNPSAANGDASATSSSTSAANGSTSAANSSTSAANSSTSAANSSTSAANSSTSAANGDASAANGNASAANGNASAANGNASAANGNDGNASAANGNDGNASAANGSASAANSNASVANGNSSSSTRPRKRPRPIRTGRNLKSLDATHAENNNTNASAAGVGGTTSSRNETGSLPVPVLDPLLEALGGDMAYF</sequence>
<protein>
    <submittedName>
        <fullName evidence="1">Uncharacterized protein</fullName>
    </submittedName>
</protein>
<dbReference type="EMBL" id="CM045875">
    <property type="protein sequence ID" value="KAI7944316.1"/>
    <property type="molecule type" value="Genomic_DNA"/>
</dbReference>
<reference evidence="2" key="1">
    <citation type="journal article" date="2018" name="BMC Genomics">
        <title>Genomic insights into host adaptation between the wheat stripe rust pathogen (Puccinia striiformis f. sp. tritici) and the barley stripe rust pathogen (Puccinia striiformis f. sp. hordei).</title>
        <authorList>
            <person name="Xia C."/>
            <person name="Wang M."/>
            <person name="Yin C."/>
            <person name="Cornejo O.E."/>
            <person name="Hulbert S.H."/>
            <person name="Chen X."/>
        </authorList>
    </citation>
    <scope>NUCLEOTIDE SEQUENCE [LARGE SCALE GENOMIC DNA]</scope>
    <source>
        <strain evidence="2">93-210</strain>
    </source>
</reference>
<proteinExistence type="predicted"/>
<evidence type="ECO:0000313" key="1">
    <source>
        <dbReference type="EMBL" id="KAI7944316.1"/>
    </source>
</evidence>
<comment type="caution">
    <text evidence="1">The sequence shown here is derived from an EMBL/GenBank/DDBJ whole genome shotgun (WGS) entry which is preliminary data.</text>
</comment>
<name>A0ACC0E4P1_9BASI</name>
<gene>
    <name evidence="1" type="ORF">MJO28_011844</name>
</gene>
<keyword evidence="2" id="KW-1185">Reference proteome</keyword>
<reference evidence="1 2" key="3">
    <citation type="journal article" date="2022" name="Microbiol. Spectr.">
        <title>Folding features and dynamics of 3D genome architecture in plant fungal pathogens.</title>
        <authorList>
            <person name="Xia C."/>
        </authorList>
    </citation>
    <scope>NUCLEOTIDE SEQUENCE [LARGE SCALE GENOMIC DNA]</scope>
    <source>
        <strain evidence="1 2">93-210</strain>
    </source>
</reference>